<keyword evidence="4" id="KW-0862">Zinc</keyword>
<feature type="region of interest" description="Disordered" evidence="6">
    <location>
        <begin position="167"/>
        <end position="193"/>
    </location>
</feature>
<keyword evidence="3 5" id="KW-0863">Zinc-finger</keyword>
<dbReference type="OrthoDB" id="8117402at2759"/>
<dbReference type="Proteomes" id="UP000738349">
    <property type="component" value="Unassembled WGS sequence"/>
</dbReference>
<accession>A0A9P9JFY0</accession>
<evidence type="ECO:0000256" key="1">
    <source>
        <dbReference type="ARBA" id="ARBA00022723"/>
    </source>
</evidence>
<proteinExistence type="predicted"/>
<dbReference type="GO" id="GO:0008270">
    <property type="term" value="F:zinc ion binding"/>
    <property type="evidence" value="ECO:0007669"/>
    <property type="project" value="UniProtKB-KW"/>
</dbReference>
<organism evidence="8 9">
    <name type="scientific">Dactylonectria macrodidyma</name>
    <dbReference type="NCBI Taxonomy" id="307937"/>
    <lineage>
        <taxon>Eukaryota</taxon>
        <taxon>Fungi</taxon>
        <taxon>Dikarya</taxon>
        <taxon>Ascomycota</taxon>
        <taxon>Pezizomycotina</taxon>
        <taxon>Sordariomycetes</taxon>
        <taxon>Hypocreomycetidae</taxon>
        <taxon>Hypocreales</taxon>
        <taxon>Nectriaceae</taxon>
        <taxon>Dactylonectria</taxon>
    </lineage>
</organism>
<feature type="compositionally biased region" description="Basic and acidic residues" evidence="6">
    <location>
        <begin position="374"/>
        <end position="387"/>
    </location>
</feature>
<evidence type="ECO:0000256" key="2">
    <source>
        <dbReference type="ARBA" id="ARBA00022737"/>
    </source>
</evidence>
<feature type="domain" description="C2H2-type" evidence="7">
    <location>
        <begin position="255"/>
        <end position="286"/>
    </location>
</feature>
<dbReference type="PROSITE" id="PS00028">
    <property type="entry name" value="ZINC_FINGER_C2H2_1"/>
    <property type="match status" value="2"/>
</dbReference>
<evidence type="ECO:0000256" key="4">
    <source>
        <dbReference type="ARBA" id="ARBA00022833"/>
    </source>
</evidence>
<dbReference type="PANTHER" id="PTHR24409:SF295">
    <property type="entry name" value="AZ2-RELATED"/>
    <property type="match status" value="1"/>
</dbReference>
<dbReference type="PANTHER" id="PTHR24409">
    <property type="entry name" value="ZINC FINGER PROTEIN 142"/>
    <property type="match status" value="1"/>
</dbReference>
<evidence type="ECO:0000256" key="5">
    <source>
        <dbReference type="PROSITE-ProRule" id="PRU00042"/>
    </source>
</evidence>
<evidence type="ECO:0000313" key="9">
    <source>
        <dbReference type="Proteomes" id="UP000738349"/>
    </source>
</evidence>
<keyword evidence="1" id="KW-0479">Metal-binding</keyword>
<gene>
    <name evidence="8" type="ORF">EDB81DRAFT_639317</name>
</gene>
<comment type="caution">
    <text evidence="8">The sequence shown here is derived from an EMBL/GenBank/DDBJ whole genome shotgun (WGS) entry which is preliminary data.</text>
</comment>
<name>A0A9P9JFY0_9HYPO</name>
<dbReference type="GO" id="GO:0005634">
    <property type="term" value="C:nucleus"/>
    <property type="evidence" value="ECO:0007669"/>
    <property type="project" value="TreeGrafter"/>
</dbReference>
<feature type="compositionally biased region" description="Basic and acidic residues" evidence="6">
    <location>
        <begin position="179"/>
        <end position="189"/>
    </location>
</feature>
<sequence length="387" mass="42812">MSSPSKLPEPIEDTCLCKPCNLIFSSREALHQHKGSMRRAGKLKHIHCKFCSENFKTQAAEITHIQQMHPQEQNLDCPACGQGPFIRLGALMQHLEGNCHQVDFSVLDEMREKKLEFPNKLAALTEEPVKANYAAYMPSANTCGSSSAWVTSGEPDTFLLSKSEFPSLSKQPSHVSTQKADKRQNETGKENTLASKWGTKKLFEDGPPAQRPTKEQLEAATAPSAKMAFEALDPNHPDHRSFNSARYYCSVTEKFLCPKPRCVKTFKKAGGLIGHLRSPAHSSAKYRCPYCLNTFGSLTAMTQHAESSGVRCRIRESDDYNSYLDQLTSGIVDISPTRNEDGTVKYETTDVAREAFRPGSTKAGSTASVVGADAADHDPWKGKEVHW</sequence>
<keyword evidence="2" id="KW-0677">Repeat</keyword>
<keyword evidence="9" id="KW-1185">Reference proteome</keyword>
<dbReference type="Pfam" id="PF13912">
    <property type="entry name" value="zf-C2H2_6"/>
    <property type="match status" value="1"/>
</dbReference>
<feature type="region of interest" description="Disordered" evidence="6">
    <location>
        <begin position="357"/>
        <end position="387"/>
    </location>
</feature>
<evidence type="ECO:0000256" key="3">
    <source>
        <dbReference type="ARBA" id="ARBA00022771"/>
    </source>
</evidence>
<dbReference type="PROSITE" id="PS50157">
    <property type="entry name" value="ZINC_FINGER_C2H2_2"/>
    <property type="match status" value="1"/>
</dbReference>
<dbReference type="Gene3D" id="3.30.160.60">
    <property type="entry name" value="Classic Zinc Finger"/>
    <property type="match status" value="2"/>
</dbReference>
<dbReference type="GO" id="GO:0000981">
    <property type="term" value="F:DNA-binding transcription factor activity, RNA polymerase II-specific"/>
    <property type="evidence" value="ECO:0007669"/>
    <property type="project" value="TreeGrafter"/>
</dbReference>
<protein>
    <submittedName>
        <fullName evidence="8">C2H2 finger domain protein</fullName>
    </submittedName>
</protein>
<dbReference type="InterPro" id="IPR013087">
    <property type="entry name" value="Znf_C2H2_type"/>
</dbReference>
<dbReference type="EMBL" id="JAGMUV010000003">
    <property type="protein sequence ID" value="KAH7165741.1"/>
    <property type="molecule type" value="Genomic_DNA"/>
</dbReference>
<evidence type="ECO:0000256" key="6">
    <source>
        <dbReference type="SAM" id="MobiDB-lite"/>
    </source>
</evidence>
<feature type="compositionally biased region" description="Polar residues" evidence="6">
    <location>
        <begin position="167"/>
        <end position="178"/>
    </location>
</feature>
<dbReference type="GO" id="GO:0000977">
    <property type="term" value="F:RNA polymerase II transcription regulatory region sequence-specific DNA binding"/>
    <property type="evidence" value="ECO:0007669"/>
    <property type="project" value="TreeGrafter"/>
</dbReference>
<dbReference type="AlphaFoldDB" id="A0A9P9JFY0"/>
<evidence type="ECO:0000259" key="7">
    <source>
        <dbReference type="PROSITE" id="PS50157"/>
    </source>
</evidence>
<evidence type="ECO:0000313" key="8">
    <source>
        <dbReference type="EMBL" id="KAH7165741.1"/>
    </source>
</evidence>
<dbReference type="SMART" id="SM00355">
    <property type="entry name" value="ZnF_C2H2"/>
    <property type="match status" value="4"/>
</dbReference>
<reference evidence="8" key="1">
    <citation type="journal article" date="2021" name="Nat. Commun.">
        <title>Genetic determinants of endophytism in the Arabidopsis root mycobiome.</title>
        <authorList>
            <person name="Mesny F."/>
            <person name="Miyauchi S."/>
            <person name="Thiergart T."/>
            <person name="Pickel B."/>
            <person name="Atanasova L."/>
            <person name="Karlsson M."/>
            <person name="Huettel B."/>
            <person name="Barry K.W."/>
            <person name="Haridas S."/>
            <person name="Chen C."/>
            <person name="Bauer D."/>
            <person name="Andreopoulos W."/>
            <person name="Pangilinan J."/>
            <person name="LaButti K."/>
            <person name="Riley R."/>
            <person name="Lipzen A."/>
            <person name="Clum A."/>
            <person name="Drula E."/>
            <person name="Henrissat B."/>
            <person name="Kohler A."/>
            <person name="Grigoriev I.V."/>
            <person name="Martin F.M."/>
            <person name="Hacquard S."/>
        </authorList>
    </citation>
    <scope>NUCLEOTIDE SEQUENCE</scope>
    <source>
        <strain evidence="8">MPI-CAGE-AT-0147</strain>
    </source>
</reference>